<feature type="compositionally biased region" description="Basic and acidic residues" evidence="7">
    <location>
        <begin position="86"/>
        <end position="96"/>
    </location>
</feature>
<dbReference type="GO" id="GO:0008270">
    <property type="term" value="F:zinc ion binding"/>
    <property type="evidence" value="ECO:0007669"/>
    <property type="project" value="UniProtKB-KW"/>
</dbReference>
<keyword evidence="3" id="KW-0863">Zinc-finger</keyword>
<dbReference type="PANTHER" id="PTHR13278:SF0">
    <property type="entry name" value="ZINC FINGER PROTEIN 830"/>
    <property type="match status" value="1"/>
</dbReference>
<dbReference type="Proteomes" id="UP001175271">
    <property type="component" value="Unassembled WGS sequence"/>
</dbReference>
<proteinExistence type="predicted"/>
<keyword evidence="4" id="KW-0862">Zinc</keyword>
<dbReference type="AlphaFoldDB" id="A0AA39IDA3"/>
<evidence type="ECO:0000256" key="1">
    <source>
        <dbReference type="ARBA" id="ARBA00004123"/>
    </source>
</evidence>
<keyword evidence="5" id="KW-0539">Nucleus</keyword>
<dbReference type="InterPro" id="IPR040050">
    <property type="entry name" value="ZNF830-like"/>
</dbReference>
<keyword evidence="9" id="KW-1185">Reference proteome</keyword>
<protein>
    <recommendedName>
        <fullName evidence="10">Zinc finger protein 830</fullName>
    </recommendedName>
</protein>
<evidence type="ECO:0000256" key="3">
    <source>
        <dbReference type="ARBA" id="ARBA00022771"/>
    </source>
</evidence>
<keyword evidence="6" id="KW-0175">Coiled coil</keyword>
<dbReference type="GO" id="GO:0033260">
    <property type="term" value="P:nuclear DNA replication"/>
    <property type="evidence" value="ECO:0007669"/>
    <property type="project" value="TreeGrafter"/>
</dbReference>
<keyword evidence="2" id="KW-0479">Metal-binding</keyword>
<evidence type="ECO:0000256" key="7">
    <source>
        <dbReference type="SAM" id="MobiDB-lite"/>
    </source>
</evidence>
<evidence type="ECO:0000313" key="8">
    <source>
        <dbReference type="EMBL" id="KAK0422243.1"/>
    </source>
</evidence>
<evidence type="ECO:0000256" key="2">
    <source>
        <dbReference type="ARBA" id="ARBA00022723"/>
    </source>
</evidence>
<reference evidence="8" key="1">
    <citation type="submission" date="2023-06" db="EMBL/GenBank/DDBJ databases">
        <title>Genomic analysis of the entomopathogenic nematode Steinernema hermaphroditum.</title>
        <authorList>
            <person name="Schwarz E.M."/>
            <person name="Heppert J.K."/>
            <person name="Baniya A."/>
            <person name="Schwartz H.T."/>
            <person name="Tan C.-H."/>
            <person name="Antoshechkin I."/>
            <person name="Sternberg P.W."/>
            <person name="Goodrich-Blair H."/>
            <person name="Dillman A.R."/>
        </authorList>
    </citation>
    <scope>NUCLEOTIDE SEQUENCE</scope>
    <source>
        <strain evidence="8">PS9179</strain>
        <tissue evidence="8">Whole animal</tissue>
    </source>
</reference>
<feature type="region of interest" description="Disordered" evidence="7">
    <location>
        <begin position="55"/>
        <end position="107"/>
    </location>
</feature>
<evidence type="ECO:0000256" key="4">
    <source>
        <dbReference type="ARBA" id="ARBA00022833"/>
    </source>
</evidence>
<evidence type="ECO:0008006" key="10">
    <source>
        <dbReference type="Google" id="ProtNLM"/>
    </source>
</evidence>
<dbReference type="GO" id="GO:0005681">
    <property type="term" value="C:spliceosomal complex"/>
    <property type="evidence" value="ECO:0007669"/>
    <property type="project" value="InterPro"/>
</dbReference>
<evidence type="ECO:0000313" key="9">
    <source>
        <dbReference type="Proteomes" id="UP001175271"/>
    </source>
</evidence>
<dbReference type="GO" id="GO:0003676">
    <property type="term" value="F:nucleic acid binding"/>
    <property type="evidence" value="ECO:0007669"/>
    <property type="project" value="InterPro"/>
</dbReference>
<dbReference type="PANTHER" id="PTHR13278">
    <property type="entry name" value="ZINC FINGER PROTEIN 830"/>
    <property type="match status" value="1"/>
</dbReference>
<name>A0AA39IDA3_9BILA</name>
<accession>A0AA39IDA3</accession>
<evidence type="ECO:0000256" key="5">
    <source>
        <dbReference type="ARBA" id="ARBA00023242"/>
    </source>
</evidence>
<dbReference type="EMBL" id="JAUCMV010000001">
    <property type="protein sequence ID" value="KAK0422243.1"/>
    <property type="molecule type" value="Genomic_DNA"/>
</dbReference>
<dbReference type="GO" id="GO:0044773">
    <property type="term" value="P:mitotic DNA damage checkpoint signaling"/>
    <property type="evidence" value="ECO:0007669"/>
    <property type="project" value="TreeGrafter"/>
</dbReference>
<dbReference type="GO" id="GO:0033314">
    <property type="term" value="P:mitotic DNA replication checkpoint signaling"/>
    <property type="evidence" value="ECO:0007669"/>
    <property type="project" value="TreeGrafter"/>
</dbReference>
<sequence>MTYINSAIARDLGNGNHFCLICQIEVKTKTWKAHNAGRQHRDSVQWLKAEVTTAPKRAVENGTTIPNEPAAKKPKDFDTPQSSAPWERERNSDKKEGKKSKKQSVSSVPDDFFEVQTIRSCRVSASEKRLDDELTLLEKEVAQIDLEQLRREDDAEAMEEEQRNVTEQDAEEVENRIEGWKRVNELEIKVEEMLRARAKRNIKKIEEESDSDDDVDILSDMNWRSRKF</sequence>
<gene>
    <name evidence="8" type="ORF">QR680_007457</name>
</gene>
<comment type="subcellular location">
    <subcellularLocation>
        <location evidence="1">Nucleus</location>
    </subcellularLocation>
</comment>
<organism evidence="8 9">
    <name type="scientific">Steinernema hermaphroditum</name>
    <dbReference type="NCBI Taxonomy" id="289476"/>
    <lineage>
        <taxon>Eukaryota</taxon>
        <taxon>Metazoa</taxon>
        <taxon>Ecdysozoa</taxon>
        <taxon>Nematoda</taxon>
        <taxon>Chromadorea</taxon>
        <taxon>Rhabditida</taxon>
        <taxon>Tylenchina</taxon>
        <taxon>Panagrolaimomorpha</taxon>
        <taxon>Strongyloidoidea</taxon>
        <taxon>Steinernematidae</taxon>
        <taxon>Steinernema</taxon>
    </lineage>
</organism>
<comment type="caution">
    <text evidence="8">The sequence shown here is derived from an EMBL/GenBank/DDBJ whole genome shotgun (WGS) entry which is preliminary data.</text>
</comment>
<evidence type="ECO:0000256" key="6">
    <source>
        <dbReference type="SAM" id="Coils"/>
    </source>
</evidence>
<feature type="coiled-coil region" evidence="6">
    <location>
        <begin position="127"/>
        <end position="208"/>
    </location>
</feature>